<feature type="transmembrane region" description="Helical" evidence="8">
    <location>
        <begin position="97"/>
        <end position="113"/>
    </location>
</feature>
<comment type="similarity">
    <text evidence="6">Belongs to the YccS/YhfK family.</text>
</comment>
<dbReference type="Proteomes" id="UP000321776">
    <property type="component" value="Unassembled WGS sequence"/>
</dbReference>
<feature type="region of interest" description="Disordered" evidence="7">
    <location>
        <begin position="1"/>
        <end position="45"/>
    </location>
</feature>
<evidence type="ECO:0000256" key="4">
    <source>
        <dbReference type="ARBA" id="ARBA00022989"/>
    </source>
</evidence>
<dbReference type="PANTHER" id="PTHR30509">
    <property type="entry name" value="P-HYDROXYBENZOIC ACID EFFLUX PUMP SUBUNIT-RELATED"/>
    <property type="match status" value="1"/>
</dbReference>
<evidence type="ECO:0000256" key="3">
    <source>
        <dbReference type="ARBA" id="ARBA00022692"/>
    </source>
</evidence>
<evidence type="ECO:0000313" key="10">
    <source>
        <dbReference type="EMBL" id="TXC86111.1"/>
    </source>
</evidence>
<feature type="compositionally biased region" description="Pro residues" evidence="7">
    <location>
        <begin position="8"/>
        <end position="21"/>
    </location>
</feature>
<feature type="transmembrane region" description="Helical" evidence="8">
    <location>
        <begin position="195"/>
        <end position="217"/>
    </location>
</feature>
<evidence type="ECO:0000256" key="1">
    <source>
        <dbReference type="ARBA" id="ARBA00004651"/>
    </source>
</evidence>
<dbReference type="RefSeq" id="WP_147232929.1">
    <property type="nucleotide sequence ID" value="NZ_VOQS01000001.1"/>
</dbReference>
<comment type="subcellular location">
    <subcellularLocation>
        <location evidence="1">Cell membrane</location>
        <topology evidence="1">Multi-pass membrane protein</topology>
    </subcellularLocation>
</comment>
<proteinExistence type="inferred from homology"/>
<sequence length="407" mass="44171">MALSDPQPNSPPDLPPGLPPDPEPKPRKPPAHPPPGTRDAVAGRLAPRRTRFGRLARAVTSPYYRYRHAKFFHSLRVGLAMLVSILATTGIDIPHGIWSSVTLLVVIGGLQHHGNIRKKAAERAAGTLLGAALGLALILQQNLFDSLTLTYVLMSVLAAICAWFAIGSAGYVALLTAITMCIVAGHGDNMIDTGLWRTLNVLVGIVIALAFSFALPLHATYSWRYLLADNLRECARIYTRMMTGVPIGADEQVAVFIRMGKRLVQLRSLMPSVAKEIDLPIAKLDQIQGLHRSMLSALEMLSTGTLAHAELRDAFAQQCGEEANAVRMTLLGAARALRFAGTTHFRMPDAAASFEPMTPENKTSPDLQGPLWLAQRFAEQVERMRSLLAATEANWNIEGGAREAAAR</sequence>
<reference evidence="10 11" key="1">
    <citation type="journal article" date="2018" name="Int. J. Syst. Evol. Microbiol.">
        <title>Paraburkholderia azotifigens sp. nov., a nitrogen-fixing bacterium isolated from paddy soil.</title>
        <authorList>
            <person name="Choi G.M."/>
            <person name="Im W.T."/>
        </authorList>
    </citation>
    <scope>NUCLEOTIDE SEQUENCE [LARGE SCALE GENOMIC DNA]</scope>
    <source>
        <strain evidence="10 11">NF 2-5-3</strain>
    </source>
</reference>
<feature type="transmembrane region" description="Helical" evidence="8">
    <location>
        <begin position="150"/>
        <end position="183"/>
    </location>
</feature>
<feature type="transmembrane region" description="Helical" evidence="8">
    <location>
        <begin position="125"/>
        <end position="144"/>
    </location>
</feature>
<feature type="transmembrane region" description="Helical" evidence="8">
    <location>
        <begin position="71"/>
        <end position="91"/>
    </location>
</feature>
<evidence type="ECO:0000256" key="2">
    <source>
        <dbReference type="ARBA" id="ARBA00022475"/>
    </source>
</evidence>
<evidence type="ECO:0000256" key="5">
    <source>
        <dbReference type="ARBA" id="ARBA00023136"/>
    </source>
</evidence>
<gene>
    <name evidence="10" type="ORF">FRZ40_00160</name>
</gene>
<dbReference type="InterPro" id="IPR049453">
    <property type="entry name" value="Memb_transporter_dom"/>
</dbReference>
<comment type="caution">
    <text evidence="10">The sequence shown here is derived from an EMBL/GenBank/DDBJ whole genome shotgun (WGS) entry which is preliminary data.</text>
</comment>
<keyword evidence="5 8" id="KW-0472">Membrane</keyword>
<keyword evidence="2" id="KW-1003">Cell membrane</keyword>
<dbReference type="AlphaFoldDB" id="A0A5C6VMS0"/>
<dbReference type="PANTHER" id="PTHR30509:SF9">
    <property type="entry name" value="MULTIDRUG RESISTANCE PROTEIN MDTO"/>
    <property type="match status" value="1"/>
</dbReference>
<evidence type="ECO:0000256" key="6">
    <source>
        <dbReference type="ARBA" id="ARBA00043993"/>
    </source>
</evidence>
<evidence type="ECO:0000256" key="8">
    <source>
        <dbReference type="SAM" id="Phobius"/>
    </source>
</evidence>
<protein>
    <submittedName>
        <fullName evidence="10">FUSC family protein</fullName>
    </submittedName>
</protein>
<evidence type="ECO:0000256" key="7">
    <source>
        <dbReference type="SAM" id="MobiDB-lite"/>
    </source>
</evidence>
<dbReference type="GO" id="GO:0005886">
    <property type="term" value="C:plasma membrane"/>
    <property type="evidence" value="ECO:0007669"/>
    <property type="project" value="UniProtKB-SubCell"/>
</dbReference>
<evidence type="ECO:0000259" key="9">
    <source>
        <dbReference type="Pfam" id="PF13515"/>
    </source>
</evidence>
<keyword evidence="3 8" id="KW-0812">Transmembrane</keyword>
<keyword evidence="4 8" id="KW-1133">Transmembrane helix</keyword>
<organism evidence="10 11">
    <name type="scientific">Paraburkholderia azotifigens</name>
    <dbReference type="NCBI Taxonomy" id="2057004"/>
    <lineage>
        <taxon>Bacteria</taxon>
        <taxon>Pseudomonadati</taxon>
        <taxon>Pseudomonadota</taxon>
        <taxon>Betaproteobacteria</taxon>
        <taxon>Burkholderiales</taxon>
        <taxon>Burkholderiaceae</taxon>
        <taxon>Paraburkholderia</taxon>
    </lineage>
</organism>
<accession>A0A5C6VMS0</accession>
<name>A0A5C6VMS0_9BURK</name>
<dbReference type="EMBL" id="VOQS01000001">
    <property type="protein sequence ID" value="TXC86111.1"/>
    <property type="molecule type" value="Genomic_DNA"/>
</dbReference>
<dbReference type="Pfam" id="PF13515">
    <property type="entry name" value="FUSC_2"/>
    <property type="match status" value="1"/>
</dbReference>
<evidence type="ECO:0000313" key="11">
    <source>
        <dbReference type="Proteomes" id="UP000321776"/>
    </source>
</evidence>
<feature type="domain" description="Integral membrane bound transporter" evidence="9">
    <location>
        <begin position="86"/>
        <end position="210"/>
    </location>
</feature>